<evidence type="ECO:0000313" key="4">
    <source>
        <dbReference type="Proteomes" id="UP000198282"/>
    </source>
</evidence>
<keyword evidence="1" id="KW-0378">Hydrolase</keyword>
<reference evidence="3 4" key="1">
    <citation type="submission" date="2017-06" db="EMBL/GenBank/DDBJ databases">
        <authorList>
            <person name="Kim H.J."/>
            <person name="Triplett B.A."/>
        </authorList>
    </citation>
    <scope>NUCLEOTIDE SEQUENCE [LARGE SCALE GENOMIC DNA]</scope>
    <source>
        <strain evidence="3 4">CGMCC 4.2132</strain>
    </source>
</reference>
<dbReference type="InterPro" id="IPR001279">
    <property type="entry name" value="Metallo-B-lactamas"/>
</dbReference>
<evidence type="ECO:0000259" key="2">
    <source>
        <dbReference type="Pfam" id="PF12706"/>
    </source>
</evidence>
<evidence type="ECO:0000313" key="3">
    <source>
        <dbReference type="EMBL" id="SNT42951.1"/>
    </source>
</evidence>
<dbReference type="EMBL" id="FZOD01000042">
    <property type="protein sequence ID" value="SNT42951.1"/>
    <property type="molecule type" value="Genomic_DNA"/>
</dbReference>
<protein>
    <submittedName>
        <fullName evidence="3">L-ascorbate metabolism protein UlaG, beta-lactamase superfamily</fullName>
    </submittedName>
</protein>
<organism evidence="3 4">
    <name type="scientific">Streptosporangium subroseum</name>
    <dbReference type="NCBI Taxonomy" id="106412"/>
    <lineage>
        <taxon>Bacteria</taxon>
        <taxon>Bacillati</taxon>
        <taxon>Actinomycetota</taxon>
        <taxon>Actinomycetes</taxon>
        <taxon>Streptosporangiales</taxon>
        <taxon>Streptosporangiaceae</taxon>
        <taxon>Streptosporangium</taxon>
    </lineage>
</organism>
<dbReference type="Proteomes" id="UP000198282">
    <property type="component" value="Unassembled WGS sequence"/>
</dbReference>
<dbReference type="RefSeq" id="WP_089211067.1">
    <property type="nucleotide sequence ID" value="NZ_FZOD01000042.1"/>
</dbReference>
<sequence length="250" mass="26418">MTDIALTYIGGPTALLEYGGVRFLTDPTFDAPQTYEPRNGVTHTKTHGPALTPNELGVVDLALVSHHHHGDNLDILGTALLRDLPLTISTTKAAEDLGGTVVGLEPWASVRVGQVTVTAVPALHGPPGSEGRGPVIGFVLQTAEAPSVYVSGDNASLLYVESIAERFGKIDIALLFAGAARLPVAEGDLTLSSADAALAAEILASDTVVGLHTEDWGHLTESRKDFRKAFADRGQYVETPRARRVILRNA</sequence>
<name>A0A239MJX8_9ACTN</name>
<proteinExistence type="predicted"/>
<dbReference type="SUPFAM" id="SSF56281">
    <property type="entry name" value="Metallo-hydrolase/oxidoreductase"/>
    <property type="match status" value="1"/>
</dbReference>
<keyword evidence="4" id="KW-1185">Reference proteome</keyword>
<dbReference type="AlphaFoldDB" id="A0A239MJX8"/>
<dbReference type="GO" id="GO:0016787">
    <property type="term" value="F:hydrolase activity"/>
    <property type="evidence" value="ECO:0007669"/>
    <property type="project" value="UniProtKB-KW"/>
</dbReference>
<dbReference type="PANTHER" id="PTHR43546:SF9">
    <property type="entry name" value="L-ASCORBATE-6-PHOSPHATE LACTONASE ULAG-RELATED"/>
    <property type="match status" value="1"/>
</dbReference>
<dbReference type="Pfam" id="PF12706">
    <property type="entry name" value="Lactamase_B_2"/>
    <property type="match status" value="1"/>
</dbReference>
<dbReference type="Gene3D" id="3.60.15.10">
    <property type="entry name" value="Ribonuclease Z/Hydroxyacylglutathione hydrolase-like"/>
    <property type="match status" value="1"/>
</dbReference>
<gene>
    <name evidence="3" type="ORF">SAMN05216276_104250</name>
</gene>
<evidence type="ECO:0000256" key="1">
    <source>
        <dbReference type="ARBA" id="ARBA00022801"/>
    </source>
</evidence>
<dbReference type="PANTHER" id="PTHR43546">
    <property type="entry name" value="UPF0173 METAL-DEPENDENT HYDROLASE MJ1163-RELATED"/>
    <property type="match status" value="1"/>
</dbReference>
<feature type="domain" description="Metallo-beta-lactamase" evidence="2">
    <location>
        <begin position="22"/>
        <end position="212"/>
    </location>
</feature>
<dbReference type="OrthoDB" id="3204284at2"/>
<dbReference type="InterPro" id="IPR050114">
    <property type="entry name" value="UPF0173_UPF0282_UlaG_hydrolase"/>
</dbReference>
<accession>A0A239MJX8</accession>
<dbReference type="InterPro" id="IPR036866">
    <property type="entry name" value="RibonucZ/Hydroxyglut_hydro"/>
</dbReference>